<evidence type="ECO:0000256" key="1">
    <source>
        <dbReference type="SAM" id="MobiDB-lite"/>
    </source>
</evidence>
<accession>A0A8H3YT59</accession>
<feature type="region of interest" description="Disordered" evidence="1">
    <location>
        <begin position="24"/>
        <end position="65"/>
    </location>
</feature>
<sequence length="65" mass="7247">MKLATASAFISTFKGLDFPLLDASEDLRNPSKTKPLRDLTIAEPLQQDLDDNNLVDKEEDEALLD</sequence>
<dbReference type="AlphaFoldDB" id="A0A8H3YT59"/>
<comment type="caution">
    <text evidence="2">The sequence shown here is derived from an EMBL/GenBank/DDBJ whole genome shotgun (WGS) entry which is preliminary data.</text>
</comment>
<organism evidence="2 3">
    <name type="scientific">Venturia inaequalis</name>
    <name type="common">Apple scab fungus</name>
    <dbReference type="NCBI Taxonomy" id="5025"/>
    <lineage>
        <taxon>Eukaryota</taxon>
        <taxon>Fungi</taxon>
        <taxon>Dikarya</taxon>
        <taxon>Ascomycota</taxon>
        <taxon>Pezizomycotina</taxon>
        <taxon>Dothideomycetes</taxon>
        <taxon>Pleosporomycetidae</taxon>
        <taxon>Venturiales</taxon>
        <taxon>Venturiaceae</taxon>
        <taxon>Venturia</taxon>
    </lineage>
</organism>
<reference evidence="2 3" key="1">
    <citation type="submission" date="2018-12" db="EMBL/GenBank/DDBJ databases">
        <title>Venturia inaequalis Genome Resource.</title>
        <authorList>
            <person name="Lichtner F.J."/>
        </authorList>
    </citation>
    <scope>NUCLEOTIDE SEQUENCE [LARGE SCALE GENOMIC DNA]</scope>
    <source>
        <strain evidence="2 3">120213</strain>
    </source>
</reference>
<protein>
    <submittedName>
        <fullName evidence="2">Uncharacterized protein</fullName>
    </submittedName>
</protein>
<gene>
    <name evidence="2" type="ORF">EG328_007056</name>
</gene>
<dbReference type="EMBL" id="WNWS01000379">
    <property type="protein sequence ID" value="KAE9969102.1"/>
    <property type="molecule type" value="Genomic_DNA"/>
</dbReference>
<dbReference type="Proteomes" id="UP000447873">
    <property type="component" value="Unassembled WGS sequence"/>
</dbReference>
<proteinExistence type="predicted"/>
<name>A0A8H3YT59_VENIN</name>
<evidence type="ECO:0000313" key="2">
    <source>
        <dbReference type="EMBL" id="KAE9969102.1"/>
    </source>
</evidence>
<feature type="compositionally biased region" description="Acidic residues" evidence="1">
    <location>
        <begin position="48"/>
        <end position="65"/>
    </location>
</feature>
<evidence type="ECO:0000313" key="3">
    <source>
        <dbReference type="Proteomes" id="UP000447873"/>
    </source>
</evidence>